<dbReference type="Proteomes" id="UP001218188">
    <property type="component" value="Unassembled WGS sequence"/>
</dbReference>
<reference evidence="1" key="1">
    <citation type="submission" date="2023-03" db="EMBL/GenBank/DDBJ databases">
        <title>Massive genome expansion in bonnet fungi (Mycena s.s.) driven by repeated elements and novel gene families across ecological guilds.</title>
        <authorList>
            <consortium name="Lawrence Berkeley National Laboratory"/>
            <person name="Harder C.B."/>
            <person name="Miyauchi S."/>
            <person name="Viragh M."/>
            <person name="Kuo A."/>
            <person name="Thoen E."/>
            <person name="Andreopoulos B."/>
            <person name="Lu D."/>
            <person name="Skrede I."/>
            <person name="Drula E."/>
            <person name="Henrissat B."/>
            <person name="Morin E."/>
            <person name="Kohler A."/>
            <person name="Barry K."/>
            <person name="LaButti K."/>
            <person name="Morin E."/>
            <person name="Salamov A."/>
            <person name="Lipzen A."/>
            <person name="Mereny Z."/>
            <person name="Hegedus B."/>
            <person name="Baldrian P."/>
            <person name="Stursova M."/>
            <person name="Weitz H."/>
            <person name="Taylor A."/>
            <person name="Grigoriev I.V."/>
            <person name="Nagy L.G."/>
            <person name="Martin F."/>
            <person name="Kauserud H."/>
        </authorList>
    </citation>
    <scope>NUCLEOTIDE SEQUENCE</scope>
    <source>
        <strain evidence="1">CBHHK200</strain>
    </source>
</reference>
<name>A0AAD6S2X5_9AGAR</name>
<evidence type="ECO:0000313" key="1">
    <source>
        <dbReference type="EMBL" id="KAJ7019286.1"/>
    </source>
</evidence>
<accession>A0AAD6S2X5</accession>
<sequence>MRFFSLFFVPPQIPCIKMRFSVLFCTTSNTSASPGSLPSTSGLTSYPRLALKCDFLVLFCTTSDTSVRPLRRPRPYIVGKALPSHRQH</sequence>
<protein>
    <submittedName>
        <fullName evidence="1">Uncharacterized protein</fullName>
    </submittedName>
</protein>
<evidence type="ECO:0000313" key="2">
    <source>
        <dbReference type="Proteomes" id="UP001218188"/>
    </source>
</evidence>
<comment type="caution">
    <text evidence="1">The sequence shown here is derived from an EMBL/GenBank/DDBJ whole genome shotgun (WGS) entry which is preliminary data.</text>
</comment>
<dbReference type="AlphaFoldDB" id="A0AAD6S2X5"/>
<organism evidence="1 2">
    <name type="scientific">Mycena alexandri</name>
    <dbReference type="NCBI Taxonomy" id="1745969"/>
    <lineage>
        <taxon>Eukaryota</taxon>
        <taxon>Fungi</taxon>
        <taxon>Dikarya</taxon>
        <taxon>Basidiomycota</taxon>
        <taxon>Agaricomycotina</taxon>
        <taxon>Agaricomycetes</taxon>
        <taxon>Agaricomycetidae</taxon>
        <taxon>Agaricales</taxon>
        <taxon>Marasmiineae</taxon>
        <taxon>Mycenaceae</taxon>
        <taxon>Mycena</taxon>
    </lineage>
</organism>
<dbReference type="EMBL" id="JARJCM010000299">
    <property type="protein sequence ID" value="KAJ7019286.1"/>
    <property type="molecule type" value="Genomic_DNA"/>
</dbReference>
<keyword evidence="2" id="KW-1185">Reference proteome</keyword>
<gene>
    <name evidence="1" type="ORF">C8F04DRAFT_337600</name>
</gene>
<proteinExistence type="predicted"/>